<name>A0A1I7X802_HETBA</name>
<organism evidence="1 2">
    <name type="scientific">Heterorhabditis bacteriophora</name>
    <name type="common">Entomopathogenic nematode worm</name>
    <dbReference type="NCBI Taxonomy" id="37862"/>
    <lineage>
        <taxon>Eukaryota</taxon>
        <taxon>Metazoa</taxon>
        <taxon>Ecdysozoa</taxon>
        <taxon>Nematoda</taxon>
        <taxon>Chromadorea</taxon>
        <taxon>Rhabditida</taxon>
        <taxon>Rhabditina</taxon>
        <taxon>Rhabditomorpha</taxon>
        <taxon>Strongyloidea</taxon>
        <taxon>Heterorhabditidae</taxon>
        <taxon>Heterorhabditis</taxon>
    </lineage>
</organism>
<dbReference type="Proteomes" id="UP000095283">
    <property type="component" value="Unplaced"/>
</dbReference>
<protein>
    <submittedName>
        <fullName evidence="2">Uncharacterized protein</fullName>
    </submittedName>
</protein>
<sequence length="37" mass="4747">MIHFWTITCEERDDDSERRTTVAHIYTWIYIYIYIYE</sequence>
<accession>A0A1I7X802</accession>
<keyword evidence="1" id="KW-1185">Reference proteome</keyword>
<dbReference type="AlphaFoldDB" id="A0A1I7X802"/>
<evidence type="ECO:0000313" key="1">
    <source>
        <dbReference type="Proteomes" id="UP000095283"/>
    </source>
</evidence>
<proteinExistence type="predicted"/>
<dbReference type="WBParaSite" id="Hba_13613">
    <property type="protein sequence ID" value="Hba_13613"/>
    <property type="gene ID" value="Hba_13613"/>
</dbReference>
<reference evidence="2" key="1">
    <citation type="submission" date="2016-11" db="UniProtKB">
        <authorList>
            <consortium name="WormBaseParasite"/>
        </authorList>
    </citation>
    <scope>IDENTIFICATION</scope>
</reference>
<evidence type="ECO:0000313" key="2">
    <source>
        <dbReference type="WBParaSite" id="Hba_13613"/>
    </source>
</evidence>